<dbReference type="Gene3D" id="3.30.1360.120">
    <property type="entry name" value="Probable tRNA modification gtpase trme, domain 1"/>
    <property type="match status" value="1"/>
</dbReference>
<dbReference type="STRING" id="928856.SAMN04488049_102486"/>
<accession>A0A0P1GJB9</accession>
<dbReference type="SUPFAM" id="SSF103025">
    <property type="entry name" value="Folate-binding domain"/>
    <property type="match status" value="1"/>
</dbReference>
<dbReference type="InterPro" id="IPR027266">
    <property type="entry name" value="TrmE/GcvT-like"/>
</dbReference>
<dbReference type="Proteomes" id="UP000052022">
    <property type="component" value="Unassembled WGS sequence"/>
</dbReference>
<evidence type="ECO:0000313" key="2">
    <source>
        <dbReference type="Proteomes" id="UP000052022"/>
    </source>
</evidence>
<dbReference type="EMBL" id="CYSD01000042">
    <property type="protein sequence ID" value="CUH81867.1"/>
    <property type="molecule type" value="Genomic_DNA"/>
</dbReference>
<dbReference type="RefSeq" id="WP_058291599.1">
    <property type="nucleotide sequence ID" value="NZ_CYSD01000042.1"/>
</dbReference>
<name>A0A0P1GJB9_9RHOB</name>
<reference evidence="1 2" key="1">
    <citation type="submission" date="2015-09" db="EMBL/GenBank/DDBJ databases">
        <authorList>
            <consortium name="Swine Surveillance"/>
        </authorList>
    </citation>
    <scope>NUCLEOTIDE SEQUENCE [LARGE SCALE GENOMIC DNA]</scope>
    <source>
        <strain evidence="1 2">CECT 7557</strain>
    </source>
</reference>
<protein>
    <submittedName>
        <fullName evidence="1">Sarcosine oxidase, gamma subunit family</fullName>
    </submittedName>
</protein>
<keyword evidence="2" id="KW-1185">Reference proteome</keyword>
<proteinExistence type="predicted"/>
<sequence length="186" mass="19451">MTDLKPITALNGDSAAVDTIATLTIRENPDLALASVAARHGAGDTVAARLKDALSLSLLAPAHWAAAGDYAAIWLGPDQWMVNAEYGTHALLASDLKAIVGDAGSVTEQTDGWCCFDVEGEQLVAAFERLCALDFAQMQPGQANRTTIHHLGCLVVRTDAGASVFGPRSSARSLHHALIEAAYSVA</sequence>
<dbReference type="Gene3D" id="3.30.70.1520">
    <property type="entry name" value="Heterotetrameric sarcosine oxidase"/>
    <property type="match status" value="1"/>
</dbReference>
<dbReference type="OrthoDB" id="7356349at2"/>
<evidence type="ECO:0000313" key="1">
    <source>
        <dbReference type="EMBL" id="CUH81867.1"/>
    </source>
</evidence>
<organism evidence="1 2">
    <name type="scientific">Tritonibacter multivorans</name>
    <dbReference type="NCBI Taxonomy" id="928856"/>
    <lineage>
        <taxon>Bacteria</taxon>
        <taxon>Pseudomonadati</taxon>
        <taxon>Pseudomonadota</taxon>
        <taxon>Alphaproteobacteria</taxon>
        <taxon>Rhodobacterales</taxon>
        <taxon>Paracoccaceae</taxon>
        <taxon>Tritonibacter</taxon>
    </lineage>
</organism>
<gene>
    <name evidence="1" type="ORF">TRM7557_03649</name>
</gene>
<dbReference type="AlphaFoldDB" id="A0A0P1GJB9"/>